<dbReference type="GO" id="GO:0006096">
    <property type="term" value="P:glycolytic process"/>
    <property type="evidence" value="ECO:0007669"/>
    <property type="project" value="UniProtKB-UniRule"/>
</dbReference>
<evidence type="ECO:0000313" key="10">
    <source>
        <dbReference type="Proteomes" id="UP000185779"/>
    </source>
</evidence>
<dbReference type="AlphaFoldDB" id="A0A1F2P5N4"/>
<name>A0A1F2P5N4_9EURY</name>
<dbReference type="InterPro" id="IPR004456">
    <property type="entry name" value="Pglycerate_mutase_ApgM"/>
</dbReference>
<dbReference type="PANTHER" id="PTHR31209:SF0">
    <property type="entry name" value="METALLOENZYME DOMAIN-CONTAINING PROTEIN"/>
    <property type="match status" value="1"/>
</dbReference>
<dbReference type="InterPro" id="IPR017850">
    <property type="entry name" value="Alkaline_phosphatase_core_sf"/>
</dbReference>
<dbReference type="GO" id="GO:0046872">
    <property type="term" value="F:metal ion binding"/>
    <property type="evidence" value="ECO:0007669"/>
    <property type="project" value="InterPro"/>
</dbReference>
<keyword evidence="6 7" id="KW-0413">Isomerase</keyword>
<keyword evidence="5 7" id="KW-0324">Glycolysis</keyword>
<dbReference type="GO" id="GO:0004619">
    <property type="term" value="F:phosphoglycerate mutase activity"/>
    <property type="evidence" value="ECO:0007669"/>
    <property type="project" value="UniProtKB-UniRule"/>
</dbReference>
<comment type="similarity">
    <text evidence="4 7">Belongs to the BPG-independent phosphoglycerate mutase family. A-PGAM subfamily.</text>
</comment>
<accession>A0A1F2P5N4</accession>
<protein>
    <recommendedName>
        <fullName evidence="7">2,3-bisphosphoglycerate-independent phosphoglycerate mutase</fullName>
        <shortName evidence="7">BPG-independent PGAM</shortName>
        <shortName evidence="7">Phosphoglyceromutase</shortName>
        <shortName evidence="7">aPGAM</shortName>
        <ecNumber evidence="7">5.4.2.12</ecNumber>
    </recommendedName>
</protein>
<comment type="caution">
    <text evidence="9">The sequence shown here is derived from an EMBL/GenBank/DDBJ whole genome shotgun (WGS) entry which is preliminary data.</text>
</comment>
<dbReference type="Pfam" id="PF01676">
    <property type="entry name" value="Metalloenzyme"/>
    <property type="match status" value="1"/>
</dbReference>
<evidence type="ECO:0000259" key="8">
    <source>
        <dbReference type="Pfam" id="PF01676"/>
    </source>
</evidence>
<dbReference type="InterPro" id="IPR023665">
    <property type="entry name" value="ApgAM_prokaryotes"/>
</dbReference>
<evidence type="ECO:0000256" key="3">
    <source>
        <dbReference type="ARBA" id="ARBA00004798"/>
    </source>
</evidence>
<dbReference type="Gene3D" id="3.40.720.10">
    <property type="entry name" value="Alkaline Phosphatase, subunit A"/>
    <property type="match status" value="2"/>
</dbReference>
<dbReference type="SUPFAM" id="SSF53649">
    <property type="entry name" value="Alkaline phosphatase-like"/>
    <property type="match status" value="1"/>
</dbReference>
<evidence type="ECO:0000256" key="2">
    <source>
        <dbReference type="ARBA" id="ARBA00002315"/>
    </source>
</evidence>
<keyword evidence="10" id="KW-1185">Reference proteome</keyword>
<evidence type="ECO:0000256" key="6">
    <source>
        <dbReference type="ARBA" id="ARBA00023235"/>
    </source>
</evidence>
<dbReference type="NCBIfam" id="TIGR00306">
    <property type="entry name" value="apgM"/>
    <property type="match status" value="1"/>
</dbReference>
<comment type="pathway">
    <text evidence="3 7">Carbohydrate degradation; glycolysis; pyruvate from D-glyceraldehyde 3-phosphate: step 3/5.</text>
</comment>
<dbReference type="Gene3D" id="3.30.70.2130">
    <property type="entry name" value="Metalloenzyme domain"/>
    <property type="match status" value="1"/>
</dbReference>
<evidence type="ECO:0000256" key="1">
    <source>
        <dbReference type="ARBA" id="ARBA00000370"/>
    </source>
</evidence>
<dbReference type="PIRSF" id="PIRSF006392">
    <property type="entry name" value="IPGAM_arch"/>
    <property type="match status" value="1"/>
</dbReference>
<dbReference type="PATRIC" id="fig|1839936.3.peg.593"/>
<gene>
    <name evidence="7" type="primary">apgM</name>
    <name evidence="9" type="ORF">SBU_000586</name>
</gene>
<comment type="function">
    <text evidence="2 7">Catalyzes the interconversion of 2-phosphoglycerate and 3-phosphoglycerate.</text>
</comment>
<organism evidence="9 10">
    <name type="scientific">Candidatus Syntropharchaeum butanivorans</name>
    <dbReference type="NCBI Taxonomy" id="1839936"/>
    <lineage>
        <taxon>Archaea</taxon>
        <taxon>Methanobacteriati</taxon>
        <taxon>Methanobacteriota</taxon>
        <taxon>Stenosarchaea group</taxon>
        <taxon>Methanomicrobia</taxon>
        <taxon>Methanosarcinales</taxon>
        <taxon>ANME-2 cluster</taxon>
        <taxon>Candidatus Syntropharchaeum</taxon>
    </lineage>
</organism>
<dbReference type="Pfam" id="PF10143">
    <property type="entry name" value="PhosphMutase"/>
    <property type="match status" value="1"/>
</dbReference>
<evidence type="ECO:0000256" key="7">
    <source>
        <dbReference type="HAMAP-Rule" id="MF_01402"/>
    </source>
</evidence>
<evidence type="ECO:0000256" key="4">
    <source>
        <dbReference type="ARBA" id="ARBA00005524"/>
    </source>
</evidence>
<dbReference type="PANTHER" id="PTHR31209">
    <property type="entry name" value="COFACTOR-INDEPENDENT PHOSPHOGLYCERATE MUTASE"/>
    <property type="match status" value="1"/>
</dbReference>
<dbReference type="UniPathway" id="UPA00109">
    <property type="reaction ID" value="UER00186"/>
</dbReference>
<dbReference type="InterPro" id="IPR006124">
    <property type="entry name" value="Metalloenzyme"/>
</dbReference>
<comment type="catalytic activity">
    <reaction evidence="1 7">
        <text>(2R)-2-phosphoglycerate = (2R)-3-phosphoglycerate</text>
        <dbReference type="Rhea" id="RHEA:15901"/>
        <dbReference type="ChEBI" id="CHEBI:58272"/>
        <dbReference type="ChEBI" id="CHEBI:58289"/>
        <dbReference type="EC" id="5.4.2.12"/>
    </reaction>
</comment>
<dbReference type="EMBL" id="LYOR01000002">
    <property type="protein sequence ID" value="OFV66619.1"/>
    <property type="molecule type" value="Genomic_DNA"/>
</dbReference>
<dbReference type="HAMAP" id="MF_01402_A">
    <property type="entry name" value="ApgM_A"/>
    <property type="match status" value="1"/>
</dbReference>
<dbReference type="InterPro" id="IPR042253">
    <property type="entry name" value="Pglycerate_mutase_ApgM_sf"/>
</dbReference>
<reference evidence="9" key="1">
    <citation type="submission" date="2016-05" db="EMBL/GenBank/DDBJ databases">
        <title>Microbial consortia oxidize butane by reversing methanogenesis.</title>
        <authorList>
            <person name="Laso-Perez R."/>
            <person name="Richter M."/>
            <person name="Wegener G."/>
            <person name="Musat F."/>
        </authorList>
    </citation>
    <scope>NUCLEOTIDE SEQUENCE [LARGE SCALE GENOMIC DNA]</scope>
    <source>
        <strain evidence="9">BOX1</strain>
    </source>
</reference>
<evidence type="ECO:0000256" key="5">
    <source>
        <dbReference type="ARBA" id="ARBA00023152"/>
    </source>
</evidence>
<sequence>MIFMAEMDEHKRAVLVICDGLSDRGKLTPLSAAETPNMDYLARNGICGLMDAISPGVVPGSDTAHLAILGGDPYNDYPGRGPFEALGGGIELEEGDIAFRANFATVDRDWTILDRRARRSGSRELAEALGMEIDGVRFIVKHTTEHRCALVMRGRGLSSAISDVDPHGPGRVLESKPLDESEEARRTADLLNKFVKRSYEILSEYQTPANILLTRGAGMFRRVPSLKERYGFRSFCVAGSALYKGVAKFLGMDVIEVEGATGSVDTDLGAKADALLSRIEGYDLGFVHVKAADSRGHDGDWEGKKVFIERIDEELIGKLIGLDGYIILTADHSTPVSIRRHSSDPVPVLIHGEGVRVDRVERFDEVSCGEGGLGRIRGVDLMPIIADYIGYYRMYGV</sequence>
<dbReference type="STRING" id="1839936.SBU_000586"/>
<proteinExistence type="inferred from homology"/>
<evidence type="ECO:0000313" key="9">
    <source>
        <dbReference type="EMBL" id="OFV66619.1"/>
    </source>
</evidence>
<dbReference type="EC" id="5.4.2.12" evidence="7"/>
<feature type="domain" description="Metalloenzyme" evidence="8">
    <location>
        <begin position="11"/>
        <end position="386"/>
    </location>
</feature>
<dbReference type="CDD" id="cd16011">
    <property type="entry name" value="iPGM_like"/>
    <property type="match status" value="1"/>
</dbReference>
<dbReference type="Proteomes" id="UP000185779">
    <property type="component" value="Unassembled WGS sequence"/>
</dbReference>